<evidence type="ECO:0000256" key="5">
    <source>
        <dbReference type="ARBA" id="ARBA00022723"/>
    </source>
</evidence>
<name>A0A9W8AZZ8_9FUNG</name>
<evidence type="ECO:0000256" key="12">
    <source>
        <dbReference type="PIRSR" id="PIRSR601842-2"/>
    </source>
</evidence>
<evidence type="ECO:0000256" key="9">
    <source>
        <dbReference type="ARBA" id="ARBA00023049"/>
    </source>
</evidence>
<evidence type="ECO:0000256" key="4">
    <source>
        <dbReference type="ARBA" id="ARBA00022670"/>
    </source>
</evidence>
<comment type="subcellular location">
    <subcellularLocation>
        <location evidence="1 13">Secreted</location>
    </subcellularLocation>
</comment>
<gene>
    <name evidence="16" type="ORF">IWQ62_000529</name>
</gene>
<evidence type="ECO:0000256" key="10">
    <source>
        <dbReference type="ARBA" id="ARBA00023145"/>
    </source>
</evidence>
<evidence type="ECO:0000256" key="14">
    <source>
        <dbReference type="SAM" id="MobiDB-lite"/>
    </source>
</evidence>
<keyword evidence="6 13" id="KW-0732">Signal</keyword>
<keyword evidence="9 13" id="KW-0482">Metalloprotease</keyword>
<dbReference type="InterPro" id="IPR050371">
    <property type="entry name" value="Fungal_virulence_M36"/>
</dbReference>
<dbReference type="PANTHER" id="PTHR33478:SF1">
    <property type="entry name" value="EXTRACELLULAR METALLOPROTEINASE MEP"/>
    <property type="match status" value="1"/>
</dbReference>
<dbReference type="EMBL" id="JANBPY010000041">
    <property type="protein sequence ID" value="KAJ1969584.1"/>
    <property type="molecule type" value="Genomic_DNA"/>
</dbReference>
<feature type="binding site" evidence="12">
    <location>
        <position position="508"/>
    </location>
    <ligand>
        <name>Zn(2+)</name>
        <dbReference type="ChEBI" id="CHEBI:29105"/>
        <note>catalytic</note>
    </ligand>
</feature>
<evidence type="ECO:0000256" key="13">
    <source>
        <dbReference type="RuleBase" id="RU364017"/>
    </source>
</evidence>
<dbReference type="InterPro" id="IPR001842">
    <property type="entry name" value="Peptidase_M36"/>
</dbReference>
<dbReference type="AlphaFoldDB" id="A0A9W8AZZ8"/>
<comment type="similarity">
    <text evidence="2 13">Belongs to the peptidase M36 family.</text>
</comment>
<dbReference type="GO" id="GO:0008270">
    <property type="term" value="F:zinc ion binding"/>
    <property type="evidence" value="ECO:0007669"/>
    <property type="project" value="InterPro"/>
</dbReference>
<evidence type="ECO:0000256" key="6">
    <source>
        <dbReference type="ARBA" id="ARBA00022729"/>
    </source>
</evidence>
<keyword evidence="17" id="KW-1185">Reference proteome</keyword>
<evidence type="ECO:0000256" key="3">
    <source>
        <dbReference type="ARBA" id="ARBA00022525"/>
    </source>
</evidence>
<evidence type="ECO:0000256" key="11">
    <source>
        <dbReference type="PIRSR" id="PIRSR601842-1"/>
    </source>
</evidence>
<dbReference type="GO" id="GO:0004222">
    <property type="term" value="F:metalloendopeptidase activity"/>
    <property type="evidence" value="ECO:0007669"/>
    <property type="project" value="InterPro"/>
</dbReference>
<keyword evidence="8 12" id="KW-0862">Zinc</keyword>
<evidence type="ECO:0000256" key="7">
    <source>
        <dbReference type="ARBA" id="ARBA00022801"/>
    </source>
</evidence>
<dbReference type="GO" id="GO:0005615">
    <property type="term" value="C:extracellular space"/>
    <property type="evidence" value="ECO:0007669"/>
    <property type="project" value="InterPro"/>
</dbReference>
<keyword evidence="4 13" id="KW-0645">Protease</keyword>
<feature type="signal peptide" evidence="13">
    <location>
        <begin position="1"/>
        <end position="28"/>
    </location>
</feature>
<feature type="binding site" evidence="12">
    <location>
        <position position="478"/>
    </location>
    <ligand>
        <name>Zn(2+)</name>
        <dbReference type="ChEBI" id="CHEBI:29105"/>
        <note>catalytic</note>
    </ligand>
</feature>
<evidence type="ECO:0000313" key="16">
    <source>
        <dbReference type="EMBL" id="KAJ1969584.1"/>
    </source>
</evidence>
<keyword evidence="10 13" id="KW-0865">Zymogen</keyword>
<feature type="compositionally biased region" description="Basic and acidic residues" evidence="14">
    <location>
        <begin position="173"/>
        <end position="187"/>
    </location>
</feature>
<dbReference type="Gene3D" id="1.10.390.10">
    <property type="entry name" value="Neutral Protease Domain 2"/>
    <property type="match status" value="1"/>
</dbReference>
<feature type="binding site" evidence="12">
    <location>
        <position position="293"/>
    </location>
    <ligand>
        <name>Zn(2+)</name>
        <dbReference type="ChEBI" id="CHEBI:29105"/>
        <note>catalytic</note>
    </ligand>
</feature>
<sequence>MYIHPGLILHSLTGLVILLGLFPEKCMSRIESFGPNRSDRTYEIVADGQTERSTSDTDLSIASGYESSQSLLSDKPRRRPSRSRGAQRARGQRHDLQNTWAVQQAKIFIQHKFAITDNEFYVSSSVRSRFGVTHVYFGQLVKGIPVQNGVMNVNVDDDGEILSYGNSFTTAKSPHETRENLHRRGTKGDQDFTPQHALLVLLVHLEYETLSLDKIQVETSTSDELVAVYTLYLPQEILAAGYEISAYLSYLADDKGKLDMGYYIHFHEGETSLEAFVSEHSRQVTTIVNWSADASYRVYPMGTPSPAEGDQVLVVNPEDGQASPRGWSIVSSQENATTTNGNNVHAQENWAGTPEWKNKYRPQADTSQSFNYPFQDSSEVRDGVDAALTNLFYWCNLLHDIFYHYGFNEEAGNFQDVNFDKGGQGNDGVVAFAQSGSKGNSAVFTTPPDGRQPTMRLSIWTPAGTARDAALSSDIIIHEYTHGVSTRLTGGVKNVGCLGWDEAAAMGEGWGDVFAAVLHMGTEDSRDKTIAIGSYVTGGKGLRAYPYSTDMKVNPVTYADVHRRNTPFRNSHEIGLIWGSMLYEVYWNMVDVLGFTDRWHSASLEHGNTLWIQLVVAGMQFQPCYPTFLQARDAILQAETKITGNRNQCLIWRGFAKRGLGYGASYDGVKRKADTSLPPQCEE</sequence>
<feature type="binding site" evidence="12">
    <location>
        <position position="482"/>
    </location>
    <ligand>
        <name>Zn(2+)</name>
        <dbReference type="ChEBI" id="CHEBI:29105"/>
        <note>catalytic</note>
    </ligand>
</feature>
<comment type="cofactor">
    <cofactor evidence="12">
        <name>Zn(2+)</name>
        <dbReference type="ChEBI" id="CHEBI:29105"/>
    </cofactor>
    <text evidence="12">Binds 1 zinc ion per subunit.</text>
</comment>
<feature type="domain" description="FTP" evidence="15">
    <location>
        <begin position="118"/>
        <end position="168"/>
    </location>
</feature>
<accession>A0A9W8AZZ8</accession>
<evidence type="ECO:0000256" key="2">
    <source>
        <dbReference type="ARBA" id="ARBA00006006"/>
    </source>
</evidence>
<feature type="region of interest" description="Disordered" evidence="14">
    <location>
        <begin position="70"/>
        <end position="95"/>
    </location>
</feature>
<feature type="compositionally biased region" description="Basic residues" evidence="14">
    <location>
        <begin position="76"/>
        <end position="91"/>
    </location>
</feature>
<proteinExistence type="inferred from homology"/>
<dbReference type="SUPFAM" id="SSF55486">
    <property type="entry name" value="Metalloproteases ('zincins'), catalytic domain"/>
    <property type="match status" value="1"/>
</dbReference>
<comment type="caution">
    <text evidence="16">The sequence shown here is derived from an EMBL/GenBank/DDBJ whole genome shotgun (WGS) entry which is preliminary data.</text>
</comment>
<organism evidence="16 17">
    <name type="scientific">Dispira parvispora</name>
    <dbReference type="NCBI Taxonomy" id="1520584"/>
    <lineage>
        <taxon>Eukaryota</taxon>
        <taxon>Fungi</taxon>
        <taxon>Fungi incertae sedis</taxon>
        <taxon>Zoopagomycota</taxon>
        <taxon>Kickxellomycotina</taxon>
        <taxon>Dimargaritomycetes</taxon>
        <taxon>Dimargaritales</taxon>
        <taxon>Dimargaritaceae</taxon>
        <taxon>Dispira</taxon>
    </lineage>
</organism>
<dbReference type="PANTHER" id="PTHR33478">
    <property type="entry name" value="EXTRACELLULAR METALLOPROTEINASE MEP"/>
    <property type="match status" value="1"/>
</dbReference>
<evidence type="ECO:0000256" key="1">
    <source>
        <dbReference type="ARBA" id="ARBA00004613"/>
    </source>
</evidence>
<dbReference type="CDD" id="cd09596">
    <property type="entry name" value="M36"/>
    <property type="match status" value="1"/>
</dbReference>
<feature type="chain" id="PRO_5041019595" description="Extracellular metalloproteinase" evidence="13">
    <location>
        <begin position="29"/>
        <end position="683"/>
    </location>
</feature>
<keyword evidence="7 13" id="KW-0378">Hydrolase</keyword>
<evidence type="ECO:0000256" key="8">
    <source>
        <dbReference type="ARBA" id="ARBA00022833"/>
    </source>
</evidence>
<protein>
    <recommendedName>
        <fullName evidence="13">Extracellular metalloproteinase</fullName>
        <ecNumber evidence="13">3.4.24.-</ecNumber>
    </recommendedName>
    <alternativeName>
        <fullName evidence="13">Fungalysin</fullName>
    </alternativeName>
</protein>
<dbReference type="Pfam" id="PF07504">
    <property type="entry name" value="FTP"/>
    <property type="match status" value="1"/>
</dbReference>
<dbReference type="Gene3D" id="3.10.170.10">
    <property type="match status" value="1"/>
</dbReference>
<dbReference type="EC" id="3.4.24.-" evidence="13"/>
<evidence type="ECO:0000313" key="17">
    <source>
        <dbReference type="Proteomes" id="UP001150925"/>
    </source>
</evidence>
<feature type="region of interest" description="Disordered" evidence="14">
    <location>
        <begin position="167"/>
        <end position="187"/>
    </location>
</feature>
<reference evidence="16" key="1">
    <citation type="submission" date="2022-07" db="EMBL/GenBank/DDBJ databases">
        <title>Phylogenomic reconstructions and comparative analyses of Kickxellomycotina fungi.</title>
        <authorList>
            <person name="Reynolds N.K."/>
            <person name="Stajich J.E."/>
            <person name="Barry K."/>
            <person name="Grigoriev I.V."/>
            <person name="Crous P."/>
            <person name="Smith M.E."/>
        </authorList>
    </citation>
    <scope>NUCLEOTIDE SEQUENCE</scope>
    <source>
        <strain evidence="16">RSA 1196</strain>
    </source>
</reference>
<feature type="active site" evidence="11">
    <location>
        <position position="479"/>
    </location>
</feature>
<dbReference type="GO" id="GO:0006508">
    <property type="term" value="P:proteolysis"/>
    <property type="evidence" value="ECO:0007669"/>
    <property type="project" value="UniProtKB-KW"/>
</dbReference>
<dbReference type="Proteomes" id="UP001150925">
    <property type="component" value="Unassembled WGS sequence"/>
</dbReference>
<evidence type="ECO:0000259" key="15">
    <source>
        <dbReference type="Pfam" id="PF07504"/>
    </source>
</evidence>
<dbReference type="Pfam" id="PF02128">
    <property type="entry name" value="Peptidase_M36"/>
    <property type="match status" value="1"/>
</dbReference>
<keyword evidence="3 13" id="KW-0964">Secreted</keyword>
<keyword evidence="5 12" id="KW-0479">Metal-binding</keyword>
<dbReference type="OrthoDB" id="3227768at2759"/>
<dbReference type="InterPro" id="IPR027268">
    <property type="entry name" value="Peptidase_M4/M1_CTD_sf"/>
</dbReference>
<dbReference type="PRINTS" id="PR00999">
    <property type="entry name" value="FUNGALYSIN"/>
</dbReference>
<dbReference type="InterPro" id="IPR011096">
    <property type="entry name" value="FTP_domain"/>
</dbReference>